<feature type="compositionally biased region" description="Acidic residues" evidence="4">
    <location>
        <begin position="389"/>
        <end position="429"/>
    </location>
</feature>
<feature type="compositionally biased region" description="Polar residues" evidence="4">
    <location>
        <begin position="451"/>
        <end position="464"/>
    </location>
</feature>
<evidence type="ECO:0000256" key="4">
    <source>
        <dbReference type="SAM" id="MobiDB-lite"/>
    </source>
</evidence>
<feature type="compositionally biased region" description="Acidic residues" evidence="4">
    <location>
        <begin position="364"/>
        <end position="378"/>
    </location>
</feature>
<dbReference type="RefSeq" id="XP_008078647.1">
    <property type="nucleotide sequence ID" value="XM_008080456.1"/>
</dbReference>
<sequence>MESDNLRTASLYINNQLLSRGLLRNGQSIEFARPEKGEGGLEGTMGKVMSVINDLILRRDRDATQRENLSQTIRTIQADSLRQTTDLERVNTKYVEAQRKVGLAEANDRALKQQIRSAEQTAKGLREEMARMKILVNQTRNSCANEVRKRERVIEGLKKHVGEGGRARGSGKAVGVITVNVVAGVGGETKGGETTSINDTGYDLRTETNEFLTELARGLSEDNENMGGLLRRTVDTLRTLSGCEKDNTRDLGMVVQMETGYEALAGDMEYVIEHLRHILTNPSFVPLEEVEVREEEIARLRDGWEKMESRWREAVQMMDGWRKRMSRSGQTVNLEELKMGLSLSPLKTKEEAVENAYQLSTLMEEGEGDTQADIDAMDDSGVPGQNEFQEPEFDEDDSELSESSMFEDEPLDEASEEQPSEPSEVEEQEDKTFATASSLSPGPPPQLSPLRETNTKGNQGSPSPQRDGFSTIMEENTYELLQLEAGTPARPKSTPKARSQTPKNQENPDLSLDEISLLKTSKVSQRSPRKISNPTPKSSRPAAAPKLQQTPSSKLPRPRDNLPQQSPLTMASIAAKLAATEREADAARVRAKIKAAKLSRVNAAVVNVDATKLMPPPPRTNELVDDEDAEPVKSDAGQNRKRKATGRTQGGRANRRRSTLSPWELESLILGGVTTLSTILVQQKVWQTSVVQIAFEHEFLLREILALSCLHLALTDERTAPQLKIESIKHQQAALAQFRPLVKSADLEAATRQSVWLSSCFLSISSFARVRVEGRFQMAELAGIDDFLTCARFVRGTVTLMENFGQSTLFKGLDRLLHPGVLTGENPLTANNPTDDLIALSRLYIACNAEPCATIALVYHEAIQLLHEQFTLLDAIARNEDSQSPIFVALTWPAAVPVNYLTLLEGRQPLAILILAYYGALLHRVDFFWCFKGWGRYLVKSSVSSMGNAFDELLTWPKTAVGLCL</sequence>
<comment type="similarity">
    <text evidence="1">Belongs to the ADIP family.</text>
</comment>
<dbReference type="PANTHER" id="PTHR47784">
    <property type="entry name" value="STEROL UPTAKE CONTROL PROTEIN 2"/>
    <property type="match status" value="1"/>
</dbReference>
<dbReference type="InterPro" id="IPR053157">
    <property type="entry name" value="Sterol_Uptake_Regulator"/>
</dbReference>
<dbReference type="eggNOG" id="ENOG502RZ1J">
    <property type="taxonomic scope" value="Eukaryota"/>
</dbReference>
<keyword evidence="2 3" id="KW-0175">Coiled coil</keyword>
<dbReference type="OrthoDB" id="312015at2759"/>
<keyword evidence="6" id="KW-1185">Reference proteome</keyword>
<dbReference type="EMBL" id="KE145356">
    <property type="protein sequence ID" value="EPE34712.1"/>
    <property type="molecule type" value="Genomic_DNA"/>
</dbReference>
<dbReference type="Pfam" id="PF11559">
    <property type="entry name" value="ADIP"/>
    <property type="match status" value="1"/>
</dbReference>
<evidence type="ECO:0000313" key="6">
    <source>
        <dbReference type="Proteomes" id="UP000016922"/>
    </source>
</evidence>
<proteinExistence type="inferred from homology"/>
<evidence type="ECO:0000313" key="5">
    <source>
        <dbReference type="EMBL" id="EPE34712.1"/>
    </source>
</evidence>
<dbReference type="InterPro" id="IPR021622">
    <property type="entry name" value="Afadin/alpha-actinin-bd"/>
</dbReference>
<organism evidence="5 6">
    <name type="scientific">Glarea lozoyensis (strain ATCC 20868 / MF5171)</name>
    <dbReference type="NCBI Taxonomy" id="1116229"/>
    <lineage>
        <taxon>Eukaryota</taxon>
        <taxon>Fungi</taxon>
        <taxon>Dikarya</taxon>
        <taxon>Ascomycota</taxon>
        <taxon>Pezizomycotina</taxon>
        <taxon>Leotiomycetes</taxon>
        <taxon>Helotiales</taxon>
        <taxon>Helotiaceae</taxon>
        <taxon>Glarea</taxon>
    </lineage>
</organism>
<evidence type="ECO:0000256" key="3">
    <source>
        <dbReference type="SAM" id="Coils"/>
    </source>
</evidence>
<gene>
    <name evidence="5" type="ORF">GLAREA_10406</name>
</gene>
<accession>S3D887</accession>
<dbReference type="GeneID" id="19469453"/>
<name>S3D887_GLAL2</name>
<dbReference type="KEGG" id="glz:GLAREA_10406"/>
<dbReference type="PANTHER" id="PTHR47784:SF5">
    <property type="entry name" value="STEROL UPTAKE CONTROL PROTEIN 2"/>
    <property type="match status" value="1"/>
</dbReference>
<dbReference type="OMA" id="VKMETRW"/>
<feature type="compositionally biased region" description="Polar residues" evidence="4">
    <location>
        <begin position="518"/>
        <end position="538"/>
    </location>
</feature>
<feature type="coiled-coil region" evidence="3">
    <location>
        <begin position="87"/>
        <end position="135"/>
    </location>
</feature>
<feature type="region of interest" description="Disordered" evidence="4">
    <location>
        <begin position="612"/>
        <end position="658"/>
    </location>
</feature>
<dbReference type="AlphaFoldDB" id="S3D887"/>
<feature type="region of interest" description="Disordered" evidence="4">
    <location>
        <begin position="364"/>
        <end position="565"/>
    </location>
</feature>
<reference evidence="5 6" key="1">
    <citation type="journal article" date="2013" name="BMC Genomics">
        <title>Genomics-driven discovery of the pneumocandin biosynthetic gene cluster in the fungus Glarea lozoyensis.</title>
        <authorList>
            <person name="Chen L."/>
            <person name="Yue Q."/>
            <person name="Zhang X."/>
            <person name="Xiang M."/>
            <person name="Wang C."/>
            <person name="Li S."/>
            <person name="Che Y."/>
            <person name="Ortiz-Lopez F.J."/>
            <person name="Bills G.F."/>
            <person name="Liu X."/>
            <person name="An Z."/>
        </authorList>
    </citation>
    <scope>NUCLEOTIDE SEQUENCE [LARGE SCALE GENOMIC DNA]</scope>
    <source>
        <strain evidence="6">ATCC 20868 / MF5171</strain>
    </source>
</reference>
<dbReference type="Proteomes" id="UP000016922">
    <property type="component" value="Unassembled WGS sequence"/>
</dbReference>
<evidence type="ECO:0000256" key="2">
    <source>
        <dbReference type="ARBA" id="ARBA00023054"/>
    </source>
</evidence>
<dbReference type="HOGENOM" id="CLU_010128_0_1_1"/>
<protein>
    <submittedName>
        <fullName evidence="5">Uncharacterized protein</fullName>
    </submittedName>
</protein>
<dbReference type="GO" id="GO:0001228">
    <property type="term" value="F:DNA-binding transcription activator activity, RNA polymerase II-specific"/>
    <property type="evidence" value="ECO:0007669"/>
    <property type="project" value="TreeGrafter"/>
</dbReference>
<feature type="compositionally biased region" description="Polar residues" evidence="4">
    <location>
        <begin position="496"/>
        <end position="508"/>
    </location>
</feature>
<evidence type="ECO:0000256" key="1">
    <source>
        <dbReference type="ARBA" id="ARBA00009291"/>
    </source>
</evidence>